<feature type="binding site" evidence="5">
    <location>
        <position position="248"/>
    </location>
    <ligand>
        <name>S-adenosyl-L-methionine</name>
        <dbReference type="ChEBI" id="CHEBI:59789"/>
    </ligand>
</feature>
<feature type="binding site" evidence="5">
    <location>
        <position position="274"/>
    </location>
    <ligand>
        <name>S-adenosyl-L-methionine</name>
        <dbReference type="ChEBI" id="CHEBI:59789"/>
    </ligand>
</feature>
<evidence type="ECO:0000313" key="7">
    <source>
        <dbReference type="EMBL" id="MFD2608772.1"/>
    </source>
</evidence>
<dbReference type="SUPFAM" id="SSF48013">
    <property type="entry name" value="NusB-like"/>
    <property type="match status" value="1"/>
</dbReference>
<dbReference type="Gene3D" id="1.10.940.10">
    <property type="entry name" value="NusB-like"/>
    <property type="match status" value="1"/>
</dbReference>
<accession>A0ABW5P3V1</accession>
<evidence type="ECO:0000313" key="8">
    <source>
        <dbReference type="Proteomes" id="UP001597475"/>
    </source>
</evidence>
<organism evidence="7 8">
    <name type="scientific">Deinococcus taklimakanensis</name>
    <dbReference type="NCBI Taxonomy" id="536443"/>
    <lineage>
        <taxon>Bacteria</taxon>
        <taxon>Thermotogati</taxon>
        <taxon>Deinococcota</taxon>
        <taxon>Deinococci</taxon>
        <taxon>Deinococcales</taxon>
        <taxon>Deinococcaceae</taxon>
        <taxon>Deinococcus</taxon>
    </lineage>
</organism>
<keyword evidence="3 5" id="KW-0949">S-adenosyl-L-methionine</keyword>
<evidence type="ECO:0000256" key="5">
    <source>
        <dbReference type="PROSITE-ProRule" id="PRU01023"/>
    </source>
</evidence>
<dbReference type="InterPro" id="IPR001678">
    <property type="entry name" value="MeTrfase_RsmB-F_NOP2_dom"/>
</dbReference>
<comment type="caution">
    <text evidence="7">The sequence shown here is derived from an EMBL/GenBank/DDBJ whole genome shotgun (WGS) entry which is preliminary data.</text>
</comment>
<evidence type="ECO:0000256" key="1">
    <source>
        <dbReference type="ARBA" id="ARBA00022603"/>
    </source>
</evidence>
<dbReference type="InterPro" id="IPR029063">
    <property type="entry name" value="SAM-dependent_MTases_sf"/>
</dbReference>
<dbReference type="Pfam" id="PF01029">
    <property type="entry name" value="NusB"/>
    <property type="match status" value="1"/>
</dbReference>
<keyword evidence="8" id="KW-1185">Reference proteome</keyword>
<dbReference type="PRINTS" id="PR02008">
    <property type="entry name" value="RCMTFAMILY"/>
</dbReference>
<evidence type="ECO:0000259" key="6">
    <source>
        <dbReference type="PROSITE" id="PS51686"/>
    </source>
</evidence>
<dbReference type="PANTHER" id="PTHR22807">
    <property type="entry name" value="NOP2 YEAST -RELATED NOL1/NOP2/FMU SUN DOMAIN-CONTAINING"/>
    <property type="match status" value="1"/>
</dbReference>
<dbReference type="Gene3D" id="3.40.50.150">
    <property type="entry name" value="Vaccinia Virus protein VP39"/>
    <property type="match status" value="1"/>
</dbReference>
<dbReference type="PROSITE" id="PS51686">
    <property type="entry name" value="SAM_MT_RSMB_NOP"/>
    <property type="match status" value="1"/>
</dbReference>
<reference evidence="8" key="1">
    <citation type="journal article" date="2019" name="Int. J. Syst. Evol. Microbiol.">
        <title>The Global Catalogue of Microorganisms (GCM) 10K type strain sequencing project: providing services to taxonomists for standard genome sequencing and annotation.</title>
        <authorList>
            <consortium name="The Broad Institute Genomics Platform"/>
            <consortium name="The Broad Institute Genome Sequencing Center for Infectious Disease"/>
            <person name="Wu L."/>
            <person name="Ma J."/>
        </authorList>
    </citation>
    <scope>NUCLEOTIDE SEQUENCE [LARGE SCALE GENOMIC DNA]</scope>
    <source>
        <strain evidence="8">KCTC 33842</strain>
    </source>
</reference>
<sequence>MAARVLMKVMAGDGFAAPALDAALQHAALPARDAGLATHVVYGTLRHAPSLKAALAPLLTGDTHPKVQTLLLAGAYEKLHLGTPAHAVVNEYVNLARAARLAPPGLVNAVLRRVEAAPMDRASTELPEWLEAVYRQAFGAQADAVTADLLRPQPLWLSVSEAGAASLQAEGSTLTPGPQGVDRVELSRPLRETDAFRQGHAQPINPASMACVDALGDVEGVRVLDLAGGAGVKAAMLAARGAQVTSVDVAARKHAAAKGNLNRLGLRADFLTHDLTGPLDVPPASHVLLDAPCTGSGTLRSHPEIKLRLTPAAVQAMAELQARMLPHAAALVEPGGVLVYSVCSVTPQEGPQVIARFLEAHPEFTVEPAPDLEVPHVPAGPGVLTVPDGGVDGFFIARMRRVGESSD</sequence>
<keyword evidence="4 5" id="KW-0694">RNA-binding</keyword>
<feature type="domain" description="SAM-dependent MTase RsmB/NOP-type" evidence="6">
    <location>
        <begin position="133"/>
        <end position="402"/>
    </location>
</feature>
<keyword evidence="2 5" id="KW-0808">Transferase</keyword>
<comment type="caution">
    <text evidence="5">Lacks conserved residue(s) required for the propagation of feature annotation.</text>
</comment>
<evidence type="ECO:0000256" key="4">
    <source>
        <dbReference type="ARBA" id="ARBA00022884"/>
    </source>
</evidence>
<dbReference type="InterPro" id="IPR049560">
    <property type="entry name" value="MeTrfase_RsmB-F_NOP2_cat"/>
</dbReference>
<evidence type="ECO:0000256" key="3">
    <source>
        <dbReference type="ARBA" id="ARBA00022691"/>
    </source>
</evidence>
<feature type="active site" description="Nucleophile" evidence="5">
    <location>
        <position position="343"/>
    </location>
</feature>
<dbReference type="EMBL" id="JBHUMK010000015">
    <property type="protein sequence ID" value="MFD2608772.1"/>
    <property type="molecule type" value="Genomic_DNA"/>
</dbReference>
<dbReference type="PANTHER" id="PTHR22807:SF53">
    <property type="entry name" value="RIBOSOMAL RNA SMALL SUBUNIT METHYLTRANSFERASE B-RELATED"/>
    <property type="match status" value="1"/>
</dbReference>
<dbReference type="GO" id="GO:0008168">
    <property type="term" value="F:methyltransferase activity"/>
    <property type="evidence" value="ECO:0007669"/>
    <property type="project" value="UniProtKB-KW"/>
</dbReference>
<dbReference type="Proteomes" id="UP001597475">
    <property type="component" value="Unassembled WGS sequence"/>
</dbReference>
<dbReference type="InterPro" id="IPR006027">
    <property type="entry name" value="NusB_RsmB_TIM44"/>
</dbReference>
<evidence type="ECO:0000256" key="2">
    <source>
        <dbReference type="ARBA" id="ARBA00022679"/>
    </source>
</evidence>
<dbReference type="GO" id="GO:0032259">
    <property type="term" value="P:methylation"/>
    <property type="evidence" value="ECO:0007669"/>
    <property type="project" value="UniProtKB-KW"/>
</dbReference>
<comment type="similarity">
    <text evidence="5">Belongs to the class I-like SAM-binding methyltransferase superfamily. RsmB/NOP family.</text>
</comment>
<proteinExistence type="inferred from homology"/>
<feature type="binding site" evidence="5">
    <location>
        <position position="290"/>
    </location>
    <ligand>
        <name>S-adenosyl-L-methionine</name>
        <dbReference type="ChEBI" id="CHEBI:59789"/>
    </ligand>
</feature>
<dbReference type="InterPro" id="IPR035926">
    <property type="entry name" value="NusB-like_sf"/>
</dbReference>
<dbReference type="InterPro" id="IPR023267">
    <property type="entry name" value="RCMT"/>
</dbReference>
<dbReference type="SUPFAM" id="SSF53335">
    <property type="entry name" value="S-adenosyl-L-methionine-dependent methyltransferases"/>
    <property type="match status" value="1"/>
</dbReference>
<dbReference type="RefSeq" id="WP_386843597.1">
    <property type="nucleotide sequence ID" value="NZ_JBHUMK010000015.1"/>
</dbReference>
<name>A0ABW5P3V1_9DEIO</name>
<dbReference type="CDD" id="cd02440">
    <property type="entry name" value="AdoMet_MTases"/>
    <property type="match status" value="1"/>
</dbReference>
<protein>
    <submittedName>
        <fullName evidence="7">RsmB/NOP family class I SAM-dependent RNA methyltransferase</fullName>
        <ecNumber evidence="7">2.1.1.-</ecNumber>
    </submittedName>
</protein>
<keyword evidence="1 5" id="KW-0489">Methyltransferase</keyword>
<gene>
    <name evidence="7" type="ORF">ACFSR9_04865</name>
</gene>
<dbReference type="EC" id="2.1.1.-" evidence="7"/>
<dbReference type="Pfam" id="PF01189">
    <property type="entry name" value="Methyltr_RsmB-F"/>
    <property type="match status" value="1"/>
</dbReference>